<dbReference type="RefSeq" id="WP_014681274.1">
    <property type="nucleotide sequence ID" value="NC_017770.1"/>
</dbReference>
<protein>
    <submittedName>
        <fullName evidence="2">Bacteroidetes-specific putative membrane protein</fullName>
    </submittedName>
</protein>
<dbReference type="InterPro" id="IPR019861">
    <property type="entry name" value="PorP/SprF_Bacteroidetes"/>
</dbReference>
<keyword evidence="3" id="KW-1185">Reference proteome</keyword>
<dbReference type="KEGG" id="scn:Solca_3028"/>
<name>H8KSD9_SOLCM</name>
<accession>H8KSD9</accession>
<evidence type="ECO:0000313" key="3">
    <source>
        <dbReference type="Proteomes" id="UP000007590"/>
    </source>
</evidence>
<organism evidence="2 3">
    <name type="scientific">Solitalea canadensis (strain ATCC 29591 / DSM 3403 / JCM 21819 / LMG 8368 / NBRC 15130 / NCIMB 12057 / USAM 9D)</name>
    <name type="common">Flexibacter canadensis</name>
    <dbReference type="NCBI Taxonomy" id="929556"/>
    <lineage>
        <taxon>Bacteria</taxon>
        <taxon>Pseudomonadati</taxon>
        <taxon>Bacteroidota</taxon>
        <taxon>Sphingobacteriia</taxon>
        <taxon>Sphingobacteriales</taxon>
        <taxon>Sphingobacteriaceae</taxon>
        <taxon>Solitalea</taxon>
    </lineage>
</organism>
<reference evidence="2" key="1">
    <citation type="submission" date="2012-02" db="EMBL/GenBank/DDBJ databases">
        <title>The complete genome of Solitalea canadensis DSM 3403.</title>
        <authorList>
            <consortium name="US DOE Joint Genome Institute (JGI-PGF)"/>
            <person name="Lucas S."/>
            <person name="Copeland A."/>
            <person name="Lapidus A."/>
            <person name="Glavina del Rio T."/>
            <person name="Dalin E."/>
            <person name="Tice H."/>
            <person name="Bruce D."/>
            <person name="Goodwin L."/>
            <person name="Pitluck S."/>
            <person name="Peters L."/>
            <person name="Ovchinnikova G."/>
            <person name="Lu M."/>
            <person name="Kyrpides N."/>
            <person name="Mavromatis K."/>
            <person name="Ivanova N."/>
            <person name="Brettin T."/>
            <person name="Detter J.C."/>
            <person name="Han C."/>
            <person name="Larimer F."/>
            <person name="Land M."/>
            <person name="Hauser L."/>
            <person name="Markowitz V."/>
            <person name="Cheng J.-F."/>
            <person name="Hugenholtz P."/>
            <person name="Woyke T."/>
            <person name="Wu D."/>
            <person name="Spring S."/>
            <person name="Schroeder M."/>
            <person name="Kopitz M."/>
            <person name="Brambilla E."/>
            <person name="Klenk H.-P."/>
            <person name="Eisen J.A."/>
        </authorList>
    </citation>
    <scope>NUCLEOTIDE SEQUENCE</scope>
    <source>
        <strain evidence="2">DSM 3403</strain>
    </source>
</reference>
<dbReference type="HOGENOM" id="CLU_888166_0_0_10"/>
<dbReference type="STRING" id="929556.Solca_3028"/>
<dbReference type="NCBIfam" id="TIGR03519">
    <property type="entry name" value="T9SS_PorP_fam"/>
    <property type="match status" value="1"/>
</dbReference>
<sequence length="322" mass="35719">MKTIYNSTVRITVILLSFTMPAFAQVEMQGSQYLFDKTYVNPAFSGSSGLIAASANFQLKEISQNPGKSYNINAAGNFYLSKIKSGIGVNVMSMVFGNDHYTTAYINYAYHLQVSEKVGLSSGLSLGLQQFQINLADLTTVNPNDPLEKQNIYSSKMNARYGLSATFNNNYYVGVSFDNILSFYTNKQDLENQIPPMFRKISMYIIGGGEIRLNDVNKLESGLLIMKTFKGMNAYDLNVMATLTEGIDAGIGYRYLSEIKNVTTDENGNGQSSFRPMIRFKLNTGKNNQFLKVGYAYNFSIGRETGLNTGAHDISLLFSMGK</sequence>
<feature type="signal peptide" evidence="1">
    <location>
        <begin position="1"/>
        <end position="24"/>
    </location>
</feature>
<dbReference type="Pfam" id="PF11751">
    <property type="entry name" value="PorP_SprF"/>
    <property type="match status" value="1"/>
</dbReference>
<dbReference type="EMBL" id="CP003349">
    <property type="protein sequence ID" value="AFD08047.1"/>
    <property type="molecule type" value="Genomic_DNA"/>
</dbReference>
<gene>
    <name evidence="2" type="ordered locus">Solca_3028</name>
</gene>
<evidence type="ECO:0000313" key="2">
    <source>
        <dbReference type="EMBL" id="AFD08047.1"/>
    </source>
</evidence>
<keyword evidence="1" id="KW-0732">Signal</keyword>
<dbReference type="AlphaFoldDB" id="H8KSD9"/>
<dbReference type="eggNOG" id="COG3064">
    <property type="taxonomic scope" value="Bacteria"/>
</dbReference>
<feature type="chain" id="PRO_5003613840" evidence="1">
    <location>
        <begin position="25"/>
        <end position="322"/>
    </location>
</feature>
<evidence type="ECO:0000256" key="1">
    <source>
        <dbReference type="SAM" id="SignalP"/>
    </source>
</evidence>
<dbReference type="Proteomes" id="UP000007590">
    <property type="component" value="Chromosome"/>
</dbReference>
<proteinExistence type="predicted"/>
<dbReference type="OrthoDB" id="757501at2"/>